<comment type="caution">
    <text evidence="1">The sequence shown here is derived from an EMBL/GenBank/DDBJ whole genome shotgun (WGS) entry which is preliminary data.</text>
</comment>
<accession>A0A2S9K764</accession>
<dbReference type="PANTHER" id="PTHR42754">
    <property type="entry name" value="ENDOGLUCANASE"/>
    <property type="match status" value="1"/>
</dbReference>
<protein>
    <submittedName>
        <fullName evidence="1">Uncharacterized protein</fullName>
    </submittedName>
</protein>
<dbReference type="NCBIfam" id="TIGR02608">
    <property type="entry name" value="delta_60_rpt"/>
    <property type="match status" value="7"/>
</dbReference>
<keyword evidence="2" id="KW-1185">Reference proteome</keyword>
<name>A0A2S9K764_9BURK</name>
<dbReference type="PANTHER" id="PTHR42754:SF1">
    <property type="entry name" value="LIPOPROTEIN"/>
    <property type="match status" value="1"/>
</dbReference>
<dbReference type="SUPFAM" id="SSF101898">
    <property type="entry name" value="NHL repeat"/>
    <property type="match status" value="1"/>
</dbReference>
<dbReference type="EMBL" id="PVLQ01000015">
    <property type="protein sequence ID" value="PRD66257.1"/>
    <property type="molecule type" value="Genomic_DNA"/>
</dbReference>
<dbReference type="OrthoDB" id="8889737at2"/>
<dbReference type="Pfam" id="PF17164">
    <property type="entry name" value="DUF5122"/>
    <property type="match status" value="7"/>
</dbReference>
<evidence type="ECO:0000313" key="2">
    <source>
        <dbReference type="Proteomes" id="UP000238589"/>
    </source>
</evidence>
<dbReference type="InterPro" id="IPR013431">
    <property type="entry name" value="Delta_60_rpt"/>
</dbReference>
<reference evidence="1 2" key="1">
    <citation type="submission" date="2018-03" db="EMBL/GenBank/DDBJ databases">
        <title>Comparative genomics illustrates the genes involved in a hyperalkaliphilic mechanisms of Serpentinomonas isolated from highly-alkaline calcium-rich serpentinized springs.</title>
        <authorList>
            <person name="Suzuki S."/>
            <person name="Ishii S."/>
            <person name="Walworth N."/>
            <person name="Bird L."/>
            <person name="Kuenen J.G."/>
            <person name="Nealson K.H."/>
        </authorList>
    </citation>
    <scope>NUCLEOTIDE SEQUENCE [LARGE SCALE GENOMIC DNA]</scope>
    <source>
        <strain evidence="1 2">P1</strain>
    </source>
</reference>
<dbReference type="AlphaFoldDB" id="A0A2S9K764"/>
<organism evidence="1 2">
    <name type="scientific">Malikia granosa</name>
    <dbReference type="NCBI Taxonomy" id="263067"/>
    <lineage>
        <taxon>Bacteria</taxon>
        <taxon>Pseudomonadati</taxon>
        <taxon>Pseudomonadota</taxon>
        <taxon>Betaproteobacteria</taxon>
        <taxon>Burkholderiales</taxon>
        <taxon>Comamonadaceae</taxon>
        <taxon>Malikia</taxon>
    </lineage>
</organism>
<dbReference type="RefSeq" id="WP_105747562.1">
    <property type="nucleotide sequence ID" value="NZ_PVLQ01000015.1"/>
</dbReference>
<dbReference type="Proteomes" id="UP000238589">
    <property type="component" value="Unassembled WGS sequence"/>
</dbReference>
<evidence type="ECO:0000313" key="1">
    <source>
        <dbReference type="EMBL" id="PRD66257.1"/>
    </source>
</evidence>
<gene>
    <name evidence="1" type="ORF">C6P64_05355</name>
</gene>
<proteinExistence type="predicted"/>
<dbReference type="Gene3D" id="2.80.10.50">
    <property type="match status" value="4"/>
</dbReference>
<sequence>MHSSLHSQRSGLERLRQFSRPVMAVATGLMVAALATGCGGNDLLAGSLDQHFGKASDGTPDGIVSLSLGSGNDFAKGMAVQADGKLIVVGSSTSTGGSSSNIVIERFNSDGTLDTSFGADGNSDGTPDGVVNLDLGASSDDAKAVAIQADGKIVVAGNSTPVGGSSNVVLARLNANGTLDKTFGADGNADGTPDGVVQLSFGAGDDAVDAIAIQKDGKIVVAGDTTSNTGGSQNMVVARVNADGSLDASFGAGTADGTPDGVVSLSLGAGNDEAKAVVIQADGKIVIAGNTVGSDGSSNIAVARLKGDGSLDATFGAGNADGTPDGVVAVSLSNGNDKAKAVALQADGKILVGGVTIGADKSSNVAVARLNSDGTLDASFGAGTADGTPDGAVAVSFGNGDDKLKGLVVQADGKILVAGSNTAADGSTNAVVARLNSNGSLDGSFGQDSSDGTPDGVVSLSLGSGNDSAEAIALQADGKILIAGDHVASDKSSNIFVARLIN</sequence>